<keyword evidence="3" id="KW-1185">Reference proteome</keyword>
<protein>
    <submittedName>
        <fullName evidence="2">Glyoxalase-like domain protein</fullName>
    </submittedName>
</protein>
<accession>A0A399FAM0</accession>
<evidence type="ECO:0000313" key="3">
    <source>
        <dbReference type="Proteomes" id="UP000266178"/>
    </source>
</evidence>
<organism evidence="2 3">
    <name type="scientific">Meiothermus granaticius NBRC 107808</name>
    <dbReference type="NCBI Taxonomy" id="1227551"/>
    <lineage>
        <taxon>Bacteria</taxon>
        <taxon>Thermotogati</taxon>
        <taxon>Deinococcota</taxon>
        <taxon>Deinococci</taxon>
        <taxon>Thermales</taxon>
        <taxon>Thermaceae</taxon>
        <taxon>Meiothermus</taxon>
    </lineage>
</organism>
<dbReference type="Proteomes" id="UP000266178">
    <property type="component" value="Unassembled WGS sequence"/>
</dbReference>
<reference evidence="2 3" key="1">
    <citation type="submission" date="2018-08" db="EMBL/GenBank/DDBJ databases">
        <title>Meiothermus granaticius genome AF-68 sequencing project.</title>
        <authorList>
            <person name="Da Costa M.S."/>
            <person name="Albuquerque L."/>
            <person name="Raposo P."/>
            <person name="Froufe H.J.C."/>
            <person name="Barroso C.S."/>
            <person name="Egas C."/>
        </authorList>
    </citation>
    <scope>NUCLEOTIDE SEQUENCE [LARGE SCALE GENOMIC DNA]</scope>
    <source>
        <strain evidence="2 3">AF-68</strain>
    </source>
</reference>
<dbReference type="OrthoDB" id="9111355at2"/>
<dbReference type="InterPro" id="IPR025870">
    <property type="entry name" value="Glyoxalase-like_dom"/>
</dbReference>
<dbReference type="Pfam" id="PF13468">
    <property type="entry name" value="Glyoxalase_3"/>
    <property type="match status" value="1"/>
</dbReference>
<dbReference type="Gene3D" id="3.10.180.10">
    <property type="entry name" value="2,3-Dihydroxybiphenyl 1,2-Dioxygenase, domain 1"/>
    <property type="match status" value="1"/>
</dbReference>
<comment type="caution">
    <text evidence="2">The sequence shown here is derived from an EMBL/GenBank/DDBJ whole genome shotgun (WGS) entry which is preliminary data.</text>
</comment>
<feature type="domain" description="Glyoxalase-like" evidence="1">
    <location>
        <begin position="5"/>
        <end position="179"/>
    </location>
</feature>
<evidence type="ECO:0000313" key="2">
    <source>
        <dbReference type="EMBL" id="RIH93687.1"/>
    </source>
</evidence>
<gene>
    <name evidence="2" type="ORF">Mgrana_00270</name>
</gene>
<evidence type="ECO:0000259" key="1">
    <source>
        <dbReference type="Pfam" id="PF13468"/>
    </source>
</evidence>
<sequence>MAVTLDHLVVAAGSLEEGAEYVGDFLGVALSPGGKHPQMGTHNRLLRLGARRYLEVLALDPEAPPPQHPRWFGLEEPWVQARLRERPCLLHWVARTEDIHASVAASPVALGEVREAYRGHLHWQISLPADGKLREGGLVPSLIQWGAAHPTDSLPPSGCELLELVGFYPHPEAVRAVLVGLGAEPELGLEPGPEPRLEARIRTPSGIRVLR</sequence>
<dbReference type="InterPro" id="IPR029068">
    <property type="entry name" value="Glyas_Bleomycin-R_OHBP_Dase"/>
</dbReference>
<dbReference type="EMBL" id="QWLB01000003">
    <property type="protein sequence ID" value="RIH93687.1"/>
    <property type="molecule type" value="Genomic_DNA"/>
</dbReference>
<dbReference type="AlphaFoldDB" id="A0A399FAM0"/>
<dbReference type="RefSeq" id="WP_119355808.1">
    <property type="nucleotide sequence ID" value="NZ_BJXM01000002.1"/>
</dbReference>
<proteinExistence type="predicted"/>
<name>A0A399FAM0_9DEIN</name>